<dbReference type="Pfam" id="PF03739">
    <property type="entry name" value="LptF_LptG"/>
    <property type="match status" value="2"/>
</dbReference>
<sequence length="371" mass="41322">MTTFDRYLLKQYLFTFIALFTTIFGLFIVIDGFSNVDAYQEGAKGSLEVFQRMAIYYMYQSIIFVDLIGSIVAVISAIVVFAILYKNHEIHPLLAAGVPTYRLIAPILIGTLLVTAGVIANQEILIPRYAHFLMQPRGAKQADNRKVEPSYDRKSRILITGKGMSVKRHLMLSPSFVLPAPGVVTELLTLNAKEAKFYPATKKHPAGWLLSNVATPYKEIKFSPDGKKYILPGKTERDLFVVSNVTFDQVFDRRSNSQRTSIPVLIHRIRHPSTSHSTVGAQTLLLHSRLLQPLKNIAIIFIALPLVIRRESRSLVTNLAICVGVMGLIFGIVQAFAWLGKTNIIATDLAAWAPIILSATFGAWLTSYVQT</sequence>
<evidence type="ECO:0000313" key="7">
    <source>
        <dbReference type="EMBL" id="VAX39643.1"/>
    </source>
</evidence>
<proteinExistence type="predicted"/>
<keyword evidence="3 6" id="KW-0812">Transmembrane</keyword>
<feature type="transmembrane region" description="Helical" evidence="6">
    <location>
        <begin position="315"/>
        <end position="337"/>
    </location>
</feature>
<name>A0A3B1DRY9_9ZZZZ</name>
<keyword evidence="5 6" id="KW-0472">Membrane</keyword>
<comment type="subcellular location">
    <subcellularLocation>
        <location evidence="1">Cell membrane</location>
        <topology evidence="1">Multi-pass membrane protein</topology>
    </subcellularLocation>
</comment>
<evidence type="ECO:0000256" key="6">
    <source>
        <dbReference type="SAM" id="Phobius"/>
    </source>
</evidence>
<dbReference type="GO" id="GO:0043190">
    <property type="term" value="C:ATP-binding cassette (ABC) transporter complex"/>
    <property type="evidence" value="ECO:0007669"/>
    <property type="project" value="TreeGrafter"/>
</dbReference>
<evidence type="ECO:0008006" key="8">
    <source>
        <dbReference type="Google" id="ProtNLM"/>
    </source>
</evidence>
<protein>
    <recommendedName>
        <fullName evidence="8">Permease YjgP/YjgQ family protein</fullName>
    </recommendedName>
</protein>
<dbReference type="PANTHER" id="PTHR33529">
    <property type="entry name" value="SLR0882 PROTEIN-RELATED"/>
    <property type="match status" value="1"/>
</dbReference>
<feature type="transmembrane region" description="Helical" evidence="6">
    <location>
        <begin position="103"/>
        <end position="120"/>
    </location>
</feature>
<dbReference type="EMBL" id="UOGL01000351">
    <property type="protein sequence ID" value="VAX39643.1"/>
    <property type="molecule type" value="Genomic_DNA"/>
</dbReference>
<reference evidence="7" key="1">
    <citation type="submission" date="2018-06" db="EMBL/GenBank/DDBJ databases">
        <authorList>
            <person name="Zhirakovskaya E."/>
        </authorList>
    </citation>
    <scope>NUCLEOTIDE SEQUENCE</scope>
</reference>
<dbReference type="AlphaFoldDB" id="A0A3B1DRY9"/>
<dbReference type="InterPro" id="IPR005495">
    <property type="entry name" value="LptG/LptF_permease"/>
</dbReference>
<accession>A0A3B1DRY9</accession>
<evidence type="ECO:0000256" key="5">
    <source>
        <dbReference type="ARBA" id="ARBA00023136"/>
    </source>
</evidence>
<feature type="transmembrane region" description="Helical" evidence="6">
    <location>
        <begin position="12"/>
        <end position="33"/>
    </location>
</feature>
<gene>
    <name evidence="7" type="ORF">MNBD_PLANCTO02-1865</name>
</gene>
<keyword evidence="4 6" id="KW-1133">Transmembrane helix</keyword>
<keyword evidence="2" id="KW-1003">Cell membrane</keyword>
<evidence type="ECO:0000256" key="4">
    <source>
        <dbReference type="ARBA" id="ARBA00022989"/>
    </source>
</evidence>
<organism evidence="7">
    <name type="scientific">hydrothermal vent metagenome</name>
    <dbReference type="NCBI Taxonomy" id="652676"/>
    <lineage>
        <taxon>unclassified sequences</taxon>
        <taxon>metagenomes</taxon>
        <taxon>ecological metagenomes</taxon>
    </lineage>
</organism>
<evidence type="ECO:0000256" key="1">
    <source>
        <dbReference type="ARBA" id="ARBA00004651"/>
    </source>
</evidence>
<evidence type="ECO:0000256" key="2">
    <source>
        <dbReference type="ARBA" id="ARBA00022475"/>
    </source>
</evidence>
<dbReference type="GO" id="GO:0015920">
    <property type="term" value="P:lipopolysaccharide transport"/>
    <property type="evidence" value="ECO:0007669"/>
    <property type="project" value="TreeGrafter"/>
</dbReference>
<feature type="transmembrane region" description="Helical" evidence="6">
    <location>
        <begin position="349"/>
        <end position="369"/>
    </location>
</feature>
<evidence type="ECO:0000256" key="3">
    <source>
        <dbReference type="ARBA" id="ARBA00022692"/>
    </source>
</evidence>
<feature type="transmembrane region" description="Helical" evidence="6">
    <location>
        <begin position="54"/>
        <end position="83"/>
    </location>
</feature>
<dbReference type="PANTHER" id="PTHR33529:SF2">
    <property type="entry name" value="LIPOPOLYSACCHARIDE EXPORT SYSTEM PERMEASE PROTEIN LPTG"/>
    <property type="match status" value="1"/>
</dbReference>